<keyword evidence="3" id="KW-0677">Repeat</keyword>
<proteinExistence type="predicted"/>
<dbReference type="InterPro" id="IPR018247">
    <property type="entry name" value="EF_Hand_1_Ca_BS"/>
</dbReference>
<dbReference type="PANTHER" id="PTHR23048">
    <property type="entry name" value="MYOSIN LIGHT CHAIN 1, 3"/>
    <property type="match status" value="1"/>
</dbReference>
<keyword evidence="4" id="KW-0106">Calcium</keyword>
<feature type="compositionally biased region" description="Polar residues" evidence="6">
    <location>
        <begin position="120"/>
        <end position="138"/>
    </location>
</feature>
<protein>
    <recommendedName>
        <fullName evidence="1">Calmodulin</fullName>
    </recommendedName>
</protein>
<dbReference type="PANTHER" id="PTHR23048:SF0">
    <property type="entry name" value="CALMODULIN LIKE 3"/>
    <property type="match status" value="1"/>
</dbReference>
<dbReference type="InterPro" id="IPR050230">
    <property type="entry name" value="CALM/Myosin/TropC-like"/>
</dbReference>
<name>A0ABP0P388_9DINO</name>
<organism evidence="8 9">
    <name type="scientific">Durusdinium trenchii</name>
    <dbReference type="NCBI Taxonomy" id="1381693"/>
    <lineage>
        <taxon>Eukaryota</taxon>
        <taxon>Sar</taxon>
        <taxon>Alveolata</taxon>
        <taxon>Dinophyceae</taxon>
        <taxon>Suessiales</taxon>
        <taxon>Symbiodiniaceae</taxon>
        <taxon>Durusdinium</taxon>
    </lineage>
</organism>
<evidence type="ECO:0000256" key="5">
    <source>
        <dbReference type="ARBA" id="ARBA00022990"/>
    </source>
</evidence>
<evidence type="ECO:0000313" key="8">
    <source>
        <dbReference type="EMBL" id="CAK9070495.1"/>
    </source>
</evidence>
<evidence type="ECO:0000259" key="7">
    <source>
        <dbReference type="PROSITE" id="PS50222"/>
    </source>
</evidence>
<accession>A0ABP0P388</accession>
<dbReference type="PROSITE" id="PS50222">
    <property type="entry name" value="EF_HAND_2"/>
    <property type="match status" value="1"/>
</dbReference>
<dbReference type="EMBL" id="CAXAMN010022515">
    <property type="protein sequence ID" value="CAK9070495.1"/>
    <property type="molecule type" value="Genomic_DNA"/>
</dbReference>
<gene>
    <name evidence="8" type="ORF">CCMP2556_LOCUS34677</name>
</gene>
<dbReference type="PROSITE" id="PS00018">
    <property type="entry name" value="EF_HAND_1"/>
    <property type="match status" value="1"/>
</dbReference>
<sequence length="138" mass="14918">GLEFQVVTKYTSLLAISSTSDVLELPTCSVSANRQLPQRPRMGSSLSGGGCISVKDLGPLMRSLGQNPTEAELQDMVNEIDCDGNGTMDFSEFLTMQARKMRDTDCEEHGCGDHTESAHQRGQQRATGSSPLQSFDTS</sequence>
<dbReference type="Proteomes" id="UP001642484">
    <property type="component" value="Unassembled WGS sequence"/>
</dbReference>
<feature type="non-terminal residue" evidence="8">
    <location>
        <position position="1"/>
    </location>
</feature>
<dbReference type="Pfam" id="PF13499">
    <property type="entry name" value="EF-hand_7"/>
    <property type="match status" value="1"/>
</dbReference>
<dbReference type="InterPro" id="IPR002048">
    <property type="entry name" value="EF_hand_dom"/>
</dbReference>
<keyword evidence="2" id="KW-0479">Metal-binding</keyword>
<feature type="domain" description="EF-hand" evidence="7">
    <location>
        <begin position="68"/>
        <end position="103"/>
    </location>
</feature>
<evidence type="ECO:0000256" key="3">
    <source>
        <dbReference type="ARBA" id="ARBA00022737"/>
    </source>
</evidence>
<evidence type="ECO:0000313" key="9">
    <source>
        <dbReference type="Proteomes" id="UP001642484"/>
    </source>
</evidence>
<keyword evidence="9" id="KW-1185">Reference proteome</keyword>
<dbReference type="CDD" id="cd00051">
    <property type="entry name" value="EFh"/>
    <property type="match status" value="1"/>
</dbReference>
<evidence type="ECO:0000256" key="2">
    <source>
        <dbReference type="ARBA" id="ARBA00022723"/>
    </source>
</evidence>
<dbReference type="Gene3D" id="1.10.238.10">
    <property type="entry name" value="EF-hand"/>
    <property type="match status" value="1"/>
</dbReference>
<evidence type="ECO:0000256" key="1">
    <source>
        <dbReference type="ARBA" id="ARBA00020786"/>
    </source>
</evidence>
<keyword evidence="5" id="KW-0007">Acetylation</keyword>
<dbReference type="InterPro" id="IPR011992">
    <property type="entry name" value="EF-hand-dom_pair"/>
</dbReference>
<evidence type="ECO:0000256" key="4">
    <source>
        <dbReference type="ARBA" id="ARBA00022837"/>
    </source>
</evidence>
<comment type="caution">
    <text evidence="8">The sequence shown here is derived from an EMBL/GenBank/DDBJ whole genome shotgun (WGS) entry which is preliminary data.</text>
</comment>
<evidence type="ECO:0000256" key="6">
    <source>
        <dbReference type="SAM" id="MobiDB-lite"/>
    </source>
</evidence>
<reference evidence="8 9" key="1">
    <citation type="submission" date="2024-02" db="EMBL/GenBank/DDBJ databases">
        <authorList>
            <person name="Chen Y."/>
            <person name="Shah S."/>
            <person name="Dougan E. K."/>
            <person name="Thang M."/>
            <person name="Chan C."/>
        </authorList>
    </citation>
    <scope>NUCLEOTIDE SEQUENCE [LARGE SCALE GENOMIC DNA]</scope>
</reference>
<feature type="compositionally biased region" description="Basic and acidic residues" evidence="6">
    <location>
        <begin position="102"/>
        <end position="119"/>
    </location>
</feature>
<feature type="region of interest" description="Disordered" evidence="6">
    <location>
        <begin position="102"/>
        <end position="138"/>
    </location>
</feature>
<dbReference type="SUPFAM" id="SSF47473">
    <property type="entry name" value="EF-hand"/>
    <property type="match status" value="1"/>
</dbReference>